<dbReference type="InterPro" id="IPR051844">
    <property type="entry name" value="USH2_Complex_Protein"/>
</dbReference>
<gene>
    <name evidence="6" type="ORF">APTSU1_001771000</name>
</gene>
<evidence type="ECO:0000256" key="1">
    <source>
        <dbReference type="ARBA" id="ARBA00004316"/>
    </source>
</evidence>
<feature type="compositionally biased region" description="Polar residues" evidence="4">
    <location>
        <begin position="13"/>
        <end position="26"/>
    </location>
</feature>
<feature type="domain" description="PDZ" evidence="5">
    <location>
        <begin position="270"/>
        <end position="339"/>
    </location>
</feature>
<evidence type="ECO:0000313" key="6">
    <source>
        <dbReference type="EMBL" id="GAB1302471.1"/>
    </source>
</evidence>
<feature type="compositionally biased region" description="Pro residues" evidence="4">
    <location>
        <begin position="862"/>
        <end position="877"/>
    </location>
</feature>
<feature type="compositionally biased region" description="Polar residues" evidence="4">
    <location>
        <begin position="891"/>
        <end position="902"/>
    </location>
</feature>
<evidence type="ECO:0000256" key="3">
    <source>
        <dbReference type="ARBA" id="ARBA00023273"/>
    </source>
</evidence>
<dbReference type="PANTHER" id="PTHR23116">
    <property type="entry name" value="PDZ DOMAIN CONTAINING WHIRLIN AND HARMONIN-RELATED"/>
    <property type="match status" value="1"/>
</dbReference>
<dbReference type="EMBL" id="BAAFST010000019">
    <property type="protein sequence ID" value="GAB1302471.1"/>
    <property type="molecule type" value="Genomic_DNA"/>
</dbReference>
<feature type="region of interest" description="Disordered" evidence="4">
    <location>
        <begin position="1086"/>
        <end position="1154"/>
    </location>
</feature>
<keyword evidence="3" id="KW-0966">Cell projection</keyword>
<proteinExistence type="predicted"/>
<dbReference type="CDD" id="cd10834">
    <property type="entry name" value="PDZ2_PDZD7-like"/>
    <property type="match status" value="1"/>
</dbReference>
<evidence type="ECO:0000259" key="5">
    <source>
        <dbReference type="PROSITE" id="PS50106"/>
    </source>
</evidence>
<dbReference type="Proteomes" id="UP001623349">
    <property type="component" value="Unassembled WGS sequence"/>
</dbReference>
<dbReference type="InterPro" id="IPR042786">
    <property type="entry name" value="PDZD7_HN-like"/>
</dbReference>
<dbReference type="SUPFAM" id="SSF50156">
    <property type="entry name" value="PDZ domain-like"/>
    <property type="match status" value="3"/>
</dbReference>
<feature type="compositionally biased region" description="Basic residues" evidence="4">
    <location>
        <begin position="905"/>
        <end position="925"/>
    </location>
</feature>
<dbReference type="InterPro" id="IPR036034">
    <property type="entry name" value="PDZ_sf"/>
</dbReference>
<feature type="domain" description="PDZ" evidence="5">
    <location>
        <begin position="991"/>
        <end position="1063"/>
    </location>
</feature>
<dbReference type="Gene3D" id="1.20.1160.20">
    <property type="match status" value="1"/>
</dbReference>
<dbReference type="Pfam" id="PF00595">
    <property type="entry name" value="PDZ"/>
    <property type="match status" value="3"/>
</dbReference>
<feature type="region of interest" description="Disordered" evidence="4">
    <location>
        <begin position="384"/>
        <end position="404"/>
    </location>
</feature>
<evidence type="ECO:0000313" key="7">
    <source>
        <dbReference type="Proteomes" id="UP001623349"/>
    </source>
</evidence>
<feature type="domain" description="PDZ" evidence="5">
    <location>
        <begin position="146"/>
        <end position="216"/>
    </location>
</feature>
<evidence type="ECO:0000256" key="2">
    <source>
        <dbReference type="ARBA" id="ARBA00022737"/>
    </source>
</evidence>
<dbReference type="PROSITE" id="PS50106">
    <property type="entry name" value="PDZ"/>
    <property type="match status" value="3"/>
</dbReference>
<name>A0ABQ0FTS6_APOSI</name>
<comment type="caution">
    <text evidence="6">The sequence shown here is derived from an EMBL/GenBank/DDBJ whole genome shotgun (WGS) entry which is preliminary data.</text>
</comment>
<dbReference type="CDD" id="cd10833">
    <property type="entry name" value="PDZ1_PDZD7-like"/>
    <property type="match status" value="1"/>
</dbReference>
<feature type="region of interest" description="Disordered" evidence="4">
    <location>
        <begin position="781"/>
        <end position="802"/>
    </location>
</feature>
<sequence>MTLQNRVARETFFSPTQRDLPYQDSSPTEKAHGAWNAESQALEDRQTLSRSVGPCPRLTTMARGFTVGFDPLGLGELSSGSLNSLSSRGHLGSDSGSTATRYLLRKQQRLLHGPSRGIRASSPMGRVILINSPIEANSDESDIIHAVRVEKSPSGRLGFSVRGGSEHGLGIFVSKVEEGSSAERAGLCVGDKITEVNGLSLESTTMGSAVRLLTSSSCLHMMVRRMGRVPGIKFSKEKTTWVDVVNRRLVVEKCSSTPSDRSSEDGVRRIVHLYTTSDDFCLGFNIRGGKEFGLGIYVSKVDHGGLAEENGIKVGDQVLAANGVRFDDISHSQAVEVLKGQTHIMLTIKETGRYPAYKEMVSEYCWLDRLSNGVLQQLSPASESSSSVSSYASSAPCSSGSLPSDRMDVCLGPEEPTGHGPGWGRADTAMQTEPDMGGHVETWCSVRPTVILRDTAIRSDGPSSTRHLDSALSESPKTALLLALSRPRPPITRSQSHLTLWGPPGGSLISTEEKKQRKKEKSGSSGEKGALQRSKTLMNLFFKGGRQGRPAGDGHGHREAWTLDSRSPTKVRPRLDLEKGFQDAGFSWFPAYFSGQSALLPRVLFPSLFLEAGSVGPVQKFVTWRLRRDRERGRTLLPARSGSPSGQAPNVDEQVQAWESRRPLIQDLARRLLTDDEVLAVTRHCSRVPEGVSFGGLPGAYVLRRPWGTARPSRRTYVHEGGVEDLVRPLLAILDRPAKLLLLRDIRSVVAPTDLGRFDSMVMPVEMEAFEALKSRAVGPSALRPTRQDTPPKRHLITPVPDSRGGFYLLPVNSCSEDEDGEIRERLGGLQVSLGASAPHHKGIPPLQDVPVDAFSRRGACAPPPQPPPVAPRPPRPNWLLTEPPSREDTQQNQSQTPVQNCGRSRSRSRSRSRGRGKSPGRRRSPSPAPITTAATANGRYHRPRKARPLLPRPVDGQVAKVGARQGPLENGIGRIAEEASGNVCTGEMRTVTLSKTKQSLGISISGGIESKVQPVVKIEKIFPGGAAFLCGALQAGFELVAVDGESLEQVTHQRAVDTIRRAYRNKAREPMELVVRVPGPGLLPLSSDHRAVKDQSLAADSSSAHGPIEAAPIPTQPPHTEAGQLRQALSSALKIPQSTPKLSPILKDPHDPS</sequence>
<organism evidence="6 7">
    <name type="scientific">Apodemus speciosus</name>
    <name type="common">Large Japanese field mouse</name>
    <dbReference type="NCBI Taxonomy" id="105296"/>
    <lineage>
        <taxon>Eukaryota</taxon>
        <taxon>Metazoa</taxon>
        <taxon>Chordata</taxon>
        <taxon>Craniata</taxon>
        <taxon>Vertebrata</taxon>
        <taxon>Euteleostomi</taxon>
        <taxon>Mammalia</taxon>
        <taxon>Eutheria</taxon>
        <taxon>Euarchontoglires</taxon>
        <taxon>Glires</taxon>
        <taxon>Rodentia</taxon>
        <taxon>Myomorpha</taxon>
        <taxon>Muroidea</taxon>
        <taxon>Muridae</taxon>
        <taxon>Murinae</taxon>
        <taxon>Apodemus</taxon>
    </lineage>
</organism>
<feature type="region of interest" description="Disordered" evidence="4">
    <location>
        <begin position="1"/>
        <end position="55"/>
    </location>
</feature>
<dbReference type="InterPro" id="IPR001478">
    <property type="entry name" value="PDZ"/>
</dbReference>
<dbReference type="SMART" id="SM00228">
    <property type="entry name" value="PDZ"/>
    <property type="match status" value="3"/>
</dbReference>
<keyword evidence="2" id="KW-0677">Repeat</keyword>
<dbReference type="CDD" id="cd07358">
    <property type="entry name" value="HN_PDZD7_like"/>
    <property type="match status" value="1"/>
</dbReference>
<dbReference type="CDD" id="cd06751">
    <property type="entry name" value="PDZ3_PDZD7-like"/>
    <property type="match status" value="1"/>
</dbReference>
<evidence type="ECO:0000256" key="4">
    <source>
        <dbReference type="SAM" id="MobiDB-lite"/>
    </source>
</evidence>
<dbReference type="Gene3D" id="2.30.42.10">
    <property type="match status" value="3"/>
</dbReference>
<protein>
    <submittedName>
        <fullName evidence="6">PDZ domain-containing protein 7</fullName>
    </submittedName>
</protein>
<keyword evidence="7" id="KW-1185">Reference proteome</keyword>
<reference evidence="6 7" key="1">
    <citation type="submission" date="2024-08" db="EMBL/GenBank/DDBJ databases">
        <title>The draft genome of Apodemus speciosus.</title>
        <authorList>
            <person name="Nabeshima K."/>
            <person name="Suzuki S."/>
            <person name="Onuma M."/>
        </authorList>
    </citation>
    <scope>NUCLEOTIDE SEQUENCE [LARGE SCALE GENOMIC DNA]</scope>
    <source>
        <strain evidence="6">IB14-021</strain>
    </source>
</reference>
<dbReference type="PANTHER" id="PTHR23116:SF29">
    <property type="entry name" value="PDZ DOMAIN-CONTAINING PROTEIN 7"/>
    <property type="match status" value="1"/>
</dbReference>
<feature type="region of interest" description="Disordered" evidence="4">
    <location>
        <begin position="489"/>
        <end position="530"/>
    </location>
</feature>
<accession>A0ABQ0FTS6</accession>
<comment type="subcellular location">
    <subcellularLocation>
        <location evidence="1">Cell projection</location>
    </subcellularLocation>
</comment>
<feature type="region of interest" description="Disordered" evidence="4">
    <location>
        <begin position="856"/>
        <end position="952"/>
    </location>
</feature>